<evidence type="ECO:0000256" key="1">
    <source>
        <dbReference type="ARBA" id="ARBA00022801"/>
    </source>
</evidence>
<evidence type="ECO:0000313" key="2">
    <source>
        <dbReference type="EMBL" id="AMX02933.1"/>
    </source>
</evidence>
<dbReference type="Pfam" id="PF00300">
    <property type="entry name" value="His_Phos_1"/>
    <property type="match status" value="1"/>
</dbReference>
<dbReference type="RefSeq" id="WP_067154171.1">
    <property type="nucleotide sequence ID" value="NZ_CP014864.1"/>
</dbReference>
<sequence>MAEFYTVRHGQASFGADDYDKLSPLGWRQARWLGEHWREVGVAFDRILCGDLLRHRETAQGICEGLEMDGSRVRLAPQLNEFDFHSVLQCYGERDPQSVPPPGTGRSEFYRFLKKAMLAWAAGEIHPLERWCDFERRIEDALELIADAPKGSKTLVVSSGGAIAMLVCRVLGGPAETVTRLNLQIKNTAVSRFFIGADGIALHSFNHVPHLEREGRRKFITYS</sequence>
<dbReference type="InterPro" id="IPR051021">
    <property type="entry name" value="Mito_Ser/Thr_phosphatase"/>
</dbReference>
<dbReference type="Proteomes" id="UP000076077">
    <property type="component" value="Chromosome"/>
</dbReference>
<dbReference type="Gene3D" id="3.40.50.1240">
    <property type="entry name" value="Phosphoglycerate mutase-like"/>
    <property type="match status" value="1"/>
</dbReference>
<dbReference type="InterPro" id="IPR029033">
    <property type="entry name" value="His_PPase_superfam"/>
</dbReference>
<dbReference type="PANTHER" id="PTHR20935">
    <property type="entry name" value="PHOSPHOGLYCERATE MUTASE-RELATED"/>
    <property type="match status" value="1"/>
</dbReference>
<protein>
    <recommendedName>
        <fullName evidence="4">Broad specificity phosphatase PhoE</fullName>
    </recommendedName>
</protein>
<dbReference type="STRING" id="252514.A3224_10425"/>
<dbReference type="AlphaFoldDB" id="A0A143HMM1"/>
<evidence type="ECO:0000313" key="3">
    <source>
        <dbReference type="Proteomes" id="UP000076077"/>
    </source>
</evidence>
<dbReference type="PANTHER" id="PTHR20935:SF0">
    <property type="entry name" value="SERINE_THREONINE-PROTEIN PHOSPHATASE PGAM5, MITOCHONDRIAL"/>
    <property type="match status" value="1"/>
</dbReference>
<gene>
    <name evidence="2" type="ORF">A3224_10425</name>
</gene>
<keyword evidence="1" id="KW-0378">Hydrolase</keyword>
<dbReference type="GeneID" id="76608466"/>
<dbReference type="GO" id="GO:0016787">
    <property type="term" value="F:hydrolase activity"/>
    <property type="evidence" value="ECO:0007669"/>
    <property type="project" value="UniProtKB-KW"/>
</dbReference>
<proteinExistence type="predicted"/>
<dbReference type="KEGG" id="mthd:A3224_10425"/>
<organism evidence="2 3">
    <name type="scientific">Microbulbifer thermotolerans</name>
    <dbReference type="NCBI Taxonomy" id="252514"/>
    <lineage>
        <taxon>Bacteria</taxon>
        <taxon>Pseudomonadati</taxon>
        <taxon>Pseudomonadota</taxon>
        <taxon>Gammaproteobacteria</taxon>
        <taxon>Cellvibrionales</taxon>
        <taxon>Microbulbiferaceae</taxon>
        <taxon>Microbulbifer</taxon>
    </lineage>
</organism>
<dbReference type="SMART" id="SM00855">
    <property type="entry name" value="PGAM"/>
    <property type="match status" value="1"/>
</dbReference>
<keyword evidence="3" id="KW-1185">Reference proteome</keyword>
<accession>A0A143HMM1</accession>
<dbReference type="CDD" id="cd07067">
    <property type="entry name" value="HP_PGM_like"/>
    <property type="match status" value="1"/>
</dbReference>
<name>A0A143HMM1_MICTH</name>
<dbReference type="InterPro" id="IPR013078">
    <property type="entry name" value="His_Pase_superF_clade-1"/>
</dbReference>
<dbReference type="EMBL" id="CP014864">
    <property type="protein sequence ID" value="AMX02933.1"/>
    <property type="molecule type" value="Genomic_DNA"/>
</dbReference>
<dbReference type="SUPFAM" id="SSF53254">
    <property type="entry name" value="Phosphoglycerate mutase-like"/>
    <property type="match status" value="1"/>
</dbReference>
<evidence type="ECO:0008006" key="4">
    <source>
        <dbReference type="Google" id="ProtNLM"/>
    </source>
</evidence>
<reference evidence="3" key="1">
    <citation type="submission" date="2016-03" db="EMBL/GenBank/DDBJ databases">
        <authorList>
            <person name="Lee Y.-S."/>
            <person name="Choi Y.-L."/>
        </authorList>
    </citation>
    <scope>NUCLEOTIDE SEQUENCE [LARGE SCALE GENOMIC DNA]</scope>
    <source>
        <strain evidence="3">DAU221</strain>
    </source>
</reference>
<dbReference type="OrthoDB" id="280692at2"/>